<evidence type="ECO:0000256" key="1">
    <source>
        <dbReference type="SAM" id="MobiDB-lite"/>
    </source>
</evidence>
<dbReference type="Proteomes" id="UP000284057">
    <property type="component" value="Unassembled WGS sequence"/>
</dbReference>
<dbReference type="Gene3D" id="2.130.10.10">
    <property type="entry name" value="YVTN repeat-like/Quinoprotein amine dehydrogenase"/>
    <property type="match status" value="1"/>
</dbReference>
<accession>A0A418KW26</accession>
<dbReference type="OrthoDB" id="5174394at2"/>
<sequence>MVVRTLSVPGRWLVHAYYTVVPYAPDGSGRVLTAGGDPSRGTGEVLVLSADGDVLDRFGDGPVEASFWHTGRWQTWSPDARFVYYTRGTLQRPQVVRRELATGAEAVLDGDLEGAPPGDAPLLSALLGMLHAAGAGDGVYRADASPVPFRKRDQHGLFAHDFDAGRSDLVLTVQQVLDEHPERERLLAADRDQDGGLSLMTYCVRWSPDCSRLLFYFGNHLATYSRGEPKVGYVMTARADLSDVRPAVDLSFGVPGVHWSWQPDGDRLIGYGPDPDRPDRMCLAEVRHDGTEYRKLSDHDSGGHPSASPADPDLLVTDEATPTGGAVVFLSRSTGAEVARTELPKFRGATHPGGRTPLSTDHHPVFHPSGDRVLANALPGADAVLVEVATPR</sequence>
<proteinExistence type="predicted"/>
<gene>
    <name evidence="2" type="ORF">DY240_04595</name>
</gene>
<protein>
    <submittedName>
        <fullName evidence="2">Uncharacterized protein</fullName>
    </submittedName>
</protein>
<dbReference type="InterPro" id="IPR015943">
    <property type="entry name" value="WD40/YVTN_repeat-like_dom_sf"/>
</dbReference>
<organism evidence="2 3">
    <name type="scientific">Jiangella rhizosphaerae</name>
    <dbReference type="NCBI Taxonomy" id="2293569"/>
    <lineage>
        <taxon>Bacteria</taxon>
        <taxon>Bacillati</taxon>
        <taxon>Actinomycetota</taxon>
        <taxon>Actinomycetes</taxon>
        <taxon>Jiangellales</taxon>
        <taxon>Jiangellaceae</taxon>
        <taxon>Jiangella</taxon>
    </lineage>
</organism>
<evidence type="ECO:0000313" key="2">
    <source>
        <dbReference type="EMBL" id="RIQ33687.1"/>
    </source>
</evidence>
<dbReference type="SUPFAM" id="SSF82171">
    <property type="entry name" value="DPP6 N-terminal domain-like"/>
    <property type="match status" value="1"/>
</dbReference>
<dbReference type="SUPFAM" id="SSF69304">
    <property type="entry name" value="Tricorn protease N-terminal domain"/>
    <property type="match status" value="1"/>
</dbReference>
<feature type="region of interest" description="Disordered" evidence="1">
    <location>
        <begin position="294"/>
        <end position="318"/>
    </location>
</feature>
<name>A0A418KW26_9ACTN</name>
<evidence type="ECO:0000313" key="3">
    <source>
        <dbReference type="Proteomes" id="UP000284057"/>
    </source>
</evidence>
<dbReference type="EMBL" id="QUAL01000039">
    <property type="protein sequence ID" value="RIQ33687.1"/>
    <property type="molecule type" value="Genomic_DNA"/>
</dbReference>
<comment type="caution">
    <text evidence="2">The sequence shown here is derived from an EMBL/GenBank/DDBJ whole genome shotgun (WGS) entry which is preliminary data.</text>
</comment>
<keyword evidence="3" id="KW-1185">Reference proteome</keyword>
<dbReference type="AlphaFoldDB" id="A0A418KW26"/>
<reference evidence="2 3" key="1">
    <citation type="submission" date="2018-09" db="EMBL/GenBank/DDBJ databases">
        <title>Isolation, diversity and antifungal activity of actinobacteria from wheat.</title>
        <authorList>
            <person name="Han C."/>
        </authorList>
    </citation>
    <scope>NUCLEOTIDE SEQUENCE [LARGE SCALE GENOMIC DNA]</scope>
    <source>
        <strain evidence="2 3">NEAU-YY265</strain>
    </source>
</reference>